<feature type="non-terminal residue" evidence="5">
    <location>
        <position position="1"/>
    </location>
</feature>
<comment type="subcellular location">
    <subcellularLocation>
        <location evidence="1">Secreted</location>
    </subcellularLocation>
</comment>
<name>V4B504_LOTGI</name>
<dbReference type="PANTHER" id="PTHR22923">
    <property type="entry name" value="CEREBELLIN-RELATED"/>
    <property type="match status" value="1"/>
</dbReference>
<evidence type="ECO:0000313" key="6">
    <source>
        <dbReference type="Proteomes" id="UP000030746"/>
    </source>
</evidence>
<dbReference type="KEGG" id="lgi:LOTGIDRAFT_58867"/>
<dbReference type="GeneID" id="20251470"/>
<evidence type="ECO:0000256" key="3">
    <source>
        <dbReference type="ARBA" id="ARBA00022729"/>
    </source>
</evidence>
<dbReference type="GO" id="GO:0005576">
    <property type="term" value="C:extracellular region"/>
    <property type="evidence" value="ECO:0007669"/>
    <property type="project" value="UniProtKB-SubCell"/>
</dbReference>
<dbReference type="OrthoDB" id="6368610at2759"/>
<dbReference type="RefSeq" id="XP_009046716.1">
    <property type="nucleotide sequence ID" value="XM_009048468.1"/>
</dbReference>
<protein>
    <recommendedName>
        <fullName evidence="4">C1q domain-containing protein</fullName>
    </recommendedName>
</protein>
<dbReference type="InterPro" id="IPR001073">
    <property type="entry name" value="C1q_dom"/>
</dbReference>
<organism evidence="5 6">
    <name type="scientific">Lottia gigantea</name>
    <name type="common">Giant owl limpet</name>
    <dbReference type="NCBI Taxonomy" id="225164"/>
    <lineage>
        <taxon>Eukaryota</taxon>
        <taxon>Metazoa</taxon>
        <taxon>Spiralia</taxon>
        <taxon>Lophotrochozoa</taxon>
        <taxon>Mollusca</taxon>
        <taxon>Gastropoda</taxon>
        <taxon>Patellogastropoda</taxon>
        <taxon>Lottioidea</taxon>
        <taxon>Lottiidae</taxon>
        <taxon>Lottia</taxon>
    </lineage>
</organism>
<dbReference type="CTD" id="20251470"/>
<feature type="domain" description="C1q" evidence="4">
    <location>
        <begin position="1"/>
        <end position="126"/>
    </location>
</feature>
<reference evidence="5 6" key="1">
    <citation type="journal article" date="2013" name="Nature">
        <title>Insights into bilaterian evolution from three spiralian genomes.</title>
        <authorList>
            <person name="Simakov O."/>
            <person name="Marletaz F."/>
            <person name="Cho S.J."/>
            <person name="Edsinger-Gonzales E."/>
            <person name="Havlak P."/>
            <person name="Hellsten U."/>
            <person name="Kuo D.H."/>
            <person name="Larsson T."/>
            <person name="Lv J."/>
            <person name="Arendt D."/>
            <person name="Savage R."/>
            <person name="Osoegawa K."/>
            <person name="de Jong P."/>
            <person name="Grimwood J."/>
            <person name="Chapman J.A."/>
            <person name="Shapiro H."/>
            <person name="Aerts A."/>
            <person name="Otillar R.P."/>
            <person name="Terry A.Y."/>
            <person name="Boore J.L."/>
            <person name="Grigoriev I.V."/>
            <person name="Lindberg D.R."/>
            <person name="Seaver E.C."/>
            <person name="Weisblat D.A."/>
            <person name="Putnam N.H."/>
            <person name="Rokhsar D.S."/>
        </authorList>
    </citation>
    <scope>NUCLEOTIDE SEQUENCE [LARGE SCALE GENOMIC DNA]</scope>
</reference>
<dbReference type="Pfam" id="PF00386">
    <property type="entry name" value="C1q"/>
    <property type="match status" value="1"/>
</dbReference>
<evidence type="ECO:0000313" key="5">
    <source>
        <dbReference type="EMBL" id="ESP02576.1"/>
    </source>
</evidence>
<dbReference type="SMART" id="SM00110">
    <property type="entry name" value="C1Q"/>
    <property type="match status" value="1"/>
</dbReference>
<dbReference type="EMBL" id="KB200170">
    <property type="protein sequence ID" value="ESP02576.1"/>
    <property type="molecule type" value="Genomic_DNA"/>
</dbReference>
<dbReference type="AlphaFoldDB" id="V4B504"/>
<evidence type="ECO:0000256" key="2">
    <source>
        <dbReference type="ARBA" id="ARBA00022525"/>
    </source>
</evidence>
<dbReference type="InterPro" id="IPR050822">
    <property type="entry name" value="Cerebellin_Synaptic_Org"/>
</dbReference>
<keyword evidence="6" id="KW-1185">Reference proteome</keyword>
<evidence type="ECO:0000256" key="1">
    <source>
        <dbReference type="ARBA" id="ARBA00004613"/>
    </source>
</evidence>
<dbReference type="SUPFAM" id="SSF49842">
    <property type="entry name" value="TNF-like"/>
    <property type="match status" value="1"/>
</dbReference>
<dbReference type="InterPro" id="IPR008983">
    <property type="entry name" value="Tumour_necrosis_fac-like_dom"/>
</dbReference>
<keyword evidence="2" id="KW-0964">Secreted</keyword>
<sequence>VAFAARTRTNKAFLGPTETIVFDEVTVNNGNAYDPLTGIFTAPFNGVYHFSSTILSGFNATIETMFVLNGEEVGRMFSGAFLSRGSGSNSILLNLKERDEVTVNVFYGNGHYVHGGWSTFMGYLIS</sequence>
<keyword evidence="3" id="KW-0732">Signal</keyword>
<dbReference type="Proteomes" id="UP000030746">
    <property type="component" value="Unassembled WGS sequence"/>
</dbReference>
<evidence type="ECO:0000259" key="4">
    <source>
        <dbReference type="PROSITE" id="PS50871"/>
    </source>
</evidence>
<dbReference type="PANTHER" id="PTHR22923:SF116">
    <property type="entry name" value="C1Q DOMAIN-CONTAINING PROTEIN"/>
    <property type="match status" value="1"/>
</dbReference>
<dbReference type="Gene3D" id="2.60.120.40">
    <property type="match status" value="1"/>
</dbReference>
<proteinExistence type="predicted"/>
<dbReference type="PROSITE" id="PS50871">
    <property type="entry name" value="C1Q"/>
    <property type="match status" value="1"/>
</dbReference>
<dbReference type="OMA" id="MEWNSIV"/>
<gene>
    <name evidence="5" type="ORF">LOTGIDRAFT_58867</name>
</gene>
<feature type="non-terminal residue" evidence="5">
    <location>
        <position position="126"/>
    </location>
</feature>
<dbReference type="PRINTS" id="PR00007">
    <property type="entry name" value="COMPLEMNTC1Q"/>
</dbReference>
<dbReference type="HOGENOM" id="CLU_001074_8_3_1"/>
<accession>V4B504</accession>